<dbReference type="Proteomes" id="UP001218218">
    <property type="component" value="Unassembled WGS sequence"/>
</dbReference>
<dbReference type="EMBL" id="JARIHO010000003">
    <property type="protein sequence ID" value="KAJ7364351.1"/>
    <property type="molecule type" value="Genomic_DNA"/>
</dbReference>
<organism evidence="1 2">
    <name type="scientific">Mycena albidolilacea</name>
    <dbReference type="NCBI Taxonomy" id="1033008"/>
    <lineage>
        <taxon>Eukaryota</taxon>
        <taxon>Fungi</taxon>
        <taxon>Dikarya</taxon>
        <taxon>Basidiomycota</taxon>
        <taxon>Agaricomycotina</taxon>
        <taxon>Agaricomycetes</taxon>
        <taxon>Agaricomycetidae</taxon>
        <taxon>Agaricales</taxon>
        <taxon>Marasmiineae</taxon>
        <taxon>Mycenaceae</taxon>
        <taxon>Mycena</taxon>
    </lineage>
</organism>
<comment type="caution">
    <text evidence="1">The sequence shown here is derived from an EMBL/GenBank/DDBJ whole genome shotgun (WGS) entry which is preliminary data.</text>
</comment>
<evidence type="ECO:0000313" key="1">
    <source>
        <dbReference type="EMBL" id="KAJ7364351.1"/>
    </source>
</evidence>
<accession>A0AAD7AP72</accession>
<dbReference type="InterPro" id="IPR011990">
    <property type="entry name" value="TPR-like_helical_dom_sf"/>
</dbReference>
<dbReference type="Pfam" id="PF13424">
    <property type="entry name" value="TPR_12"/>
    <property type="match status" value="1"/>
</dbReference>
<gene>
    <name evidence="1" type="ORF">DFH08DRAFT_949954</name>
</gene>
<keyword evidence="2" id="KW-1185">Reference proteome</keyword>
<dbReference type="Gene3D" id="1.25.40.10">
    <property type="entry name" value="Tetratricopeptide repeat domain"/>
    <property type="match status" value="1"/>
</dbReference>
<dbReference type="AlphaFoldDB" id="A0AAD7AP72"/>
<reference evidence="1" key="1">
    <citation type="submission" date="2023-03" db="EMBL/GenBank/DDBJ databases">
        <title>Massive genome expansion in bonnet fungi (Mycena s.s.) driven by repeated elements and novel gene families across ecological guilds.</title>
        <authorList>
            <consortium name="Lawrence Berkeley National Laboratory"/>
            <person name="Harder C.B."/>
            <person name="Miyauchi S."/>
            <person name="Viragh M."/>
            <person name="Kuo A."/>
            <person name="Thoen E."/>
            <person name="Andreopoulos B."/>
            <person name="Lu D."/>
            <person name="Skrede I."/>
            <person name="Drula E."/>
            <person name="Henrissat B."/>
            <person name="Morin E."/>
            <person name="Kohler A."/>
            <person name="Barry K."/>
            <person name="LaButti K."/>
            <person name="Morin E."/>
            <person name="Salamov A."/>
            <person name="Lipzen A."/>
            <person name="Mereny Z."/>
            <person name="Hegedus B."/>
            <person name="Baldrian P."/>
            <person name="Stursova M."/>
            <person name="Weitz H."/>
            <person name="Taylor A."/>
            <person name="Grigoriev I.V."/>
            <person name="Nagy L.G."/>
            <person name="Martin F."/>
            <person name="Kauserud H."/>
        </authorList>
    </citation>
    <scope>NUCLEOTIDE SEQUENCE</scope>
    <source>
        <strain evidence="1">CBHHK002</strain>
    </source>
</reference>
<evidence type="ECO:0000313" key="2">
    <source>
        <dbReference type="Proteomes" id="UP001218218"/>
    </source>
</evidence>
<proteinExistence type="predicted"/>
<name>A0AAD7AP72_9AGAR</name>
<dbReference type="SUPFAM" id="SSF48452">
    <property type="entry name" value="TPR-like"/>
    <property type="match status" value="1"/>
</dbReference>
<protein>
    <submittedName>
        <fullName evidence="1">Uncharacterized protein</fullName>
    </submittedName>
</protein>
<sequence>MSGGNLDHNMMDRQADVHLFKSEYAEARSIHTEIVQTSTGQYTYMQAISLLNIAEIDVIIGVAASEVQRNLDNAGPMLSTVSFLRGLLYSEMISADLSLRDGDVAKAKAIFHQSLNSALGNSSELVMYGLERLANGTRWTDNTFDWTWSIIYLGYASRTQQKLDLHKSLSFLANVFLSTGEIESAENLFNVALEGFTFMDVHQGRAECMLYLGDIYRDRGEWEKAVEMWKAACPLFQCSLQAKAVAQIELRLSHEL</sequence>